<dbReference type="PANTHER" id="PTHR37164">
    <property type="entry name" value="BACTERIOHEMERYTHRIN"/>
    <property type="match status" value="1"/>
</dbReference>
<dbReference type="InterPro" id="IPR012827">
    <property type="entry name" value="Hemerythrin_metal-bd"/>
</dbReference>
<keyword evidence="3" id="KW-0408">Iron</keyword>
<feature type="domain" description="Hemerythrin-like" evidence="4">
    <location>
        <begin position="12"/>
        <end position="124"/>
    </location>
</feature>
<accession>A0A426DCC0</accession>
<dbReference type="SUPFAM" id="SSF47188">
    <property type="entry name" value="Hemerythrin-like"/>
    <property type="match status" value="1"/>
</dbReference>
<keyword evidence="2" id="KW-0479">Metal-binding</keyword>
<dbReference type="Proteomes" id="UP000274920">
    <property type="component" value="Unassembled WGS sequence"/>
</dbReference>
<sequence length="140" mass="16361">MRAEFDETLITGNEMIDSQHKELIGKINGLLDSCEDGNDKLAAVKTLDYLAEYTDFHFTAEEKLQEEMEYPGIKEHKEEHAKLRKVVDELHQMLVEEEGPTPAFVEQVNRNVIDWLYRHIKGFDRSVAEYRFMRGNSENL</sequence>
<dbReference type="InterPro" id="IPR035938">
    <property type="entry name" value="Hemerythrin-like_sf"/>
</dbReference>
<name>A0A426DCC0_9FIRM</name>
<evidence type="ECO:0000256" key="2">
    <source>
        <dbReference type="ARBA" id="ARBA00022723"/>
    </source>
</evidence>
<dbReference type="InterPro" id="IPR012312">
    <property type="entry name" value="Hemerythrin-like"/>
</dbReference>
<dbReference type="Pfam" id="PF01814">
    <property type="entry name" value="Hemerythrin"/>
    <property type="match status" value="1"/>
</dbReference>
<keyword evidence="7" id="KW-1185">Reference proteome</keyword>
<dbReference type="NCBIfam" id="NF033749">
    <property type="entry name" value="bact_hemeryth"/>
    <property type="match status" value="1"/>
</dbReference>
<reference evidence="6" key="1">
    <citation type="submission" date="2018-10" db="EMBL/GenBank/DDBJ databases">
        <title>Schaedlerella arabinophila gen. nov. sp. nov., isolated from the mouse intestinal tract and comparative analysis with the genome of the closely related altered Schaedler flora strain ASF502.</title>
        <authorList>
            <person name="Miyake S."/>
            <person name="Soh M."/>
            <person name="Seedorf H."/>
        </authorList>
    </citation>
    <scope>NUCLEOTIDE SEQUENCE [LARGE SCALE GENOMIC DNA]</scope>
    <source>
        <strain evidence="6">DSM 106076</strain>
    </source>
</reference>
<dbReference type="EMBL" id="RHJS01000002">
    <property type="protein sequence ID" value="RRK30348.1"/>
    <property type="molecule type" value="Genomic_DNA"/>
</dbReference>
<evidence type="ECO:0000256" key="1">
    <source>
        <dbReference type="ARBA" id="ARBA00010587"/>
    </source>
</evidence>
<dbReference type="InterPro" id="IPR050669">
    <property type="entry name" value="Hemerythrin"/>
</dbReference>
<reference evidence="5 8" key="2">
    <citation type="submission" date="2019-07" db="EMBL/GenBank/DDBJ databases">
        <title>Draft genome sequences of 15 bacterial species constituting the stable defined intestinal microbiota of the GM15 gnotobiotic mouse model.</title>
        <authorList>
            <person name="Elie C."/>
            <person name="Mathieu A."/>
            <person name="Saliou A."/>
            <person name="Darnaud M."/>
            <person name="Leulier F."/>
            <person name="Tamellini A."/>
        </authorList>
    </citation>
    <scope>NUCLEOTIDE SEQUENCE [LARGE SCALE GENOMIC DNA]</scope>
    <source>
        <strain evidence="8">ASF 502</strain>
        <strain evidence="5">MD300</strain>
    </source>
</reference>
<evidence type="ECO:0000256" key="3">
    <source>
        <dbReference type="ARBA" id="ARBA00023004"/>
    </source>
</evidence>
<comment type="similarity">
    <text evidence="1">Belongs to the hemerythrin family.</text>
</comment>
<organism evidence="6 7">
    <name type="scientific">Schaedlerella arabinosiphila</name>
    <dbReference type="NCBI Taxonomy" id="2044587"/>
    <lineage>
        <taxon>Bacteria</taxon>
        <taxon>Bacillati</taxon>
        <taxon>Bacillota</taxon>
        <taxon>Clostridia</taxon>
        <taxon>Lachnospirales</taxon>
        <taxon>Lachnospiraceae</taxon>
        <taxon>Schaedlerella</taxon>
    </lineage>
</organism>
<evidence type="ECO:0000313" key="5">
    <source>
        <dbReference type="EMBL" id="NDO72365.1"/>
    </source>
</evidence>
<gene>
    <name evidence="6" type="ORF">EBB54_02370</name>
    <name evidence="5" type="ORF">FMM80_28580</name>
</gene>
<evidence type="ECO:0000259" key="4">
    <source>
        <dbReference type="Pfam" id="PF01814"/>
    </source>
</evidence>
<dbReference type="RefSeq" id="WP_044991176.1">
    <property type="nucleotide sequence ID" value="NZ_CASCYM010000007.1"/>
</dbReference>
<dbReference type="Proteomes" id="UP000474104">
    <property type="component" value="Unassembled WGS sequence"/>
</dbReference>
<dbReference type="OrthoDB" id="9797092at2"/>
<dbReference type="GO" id="GO:0046872">
    <property type="term" value="F:metal ion binding"/>
    <property type="evidence" value="ECO:0007669"/>
    <property type="project" value="UniProtKB-KW"/>
</dbReference>
<proteinExistence type="inferred from homology"/>
<dbReference type="NCBIfam" id="TIGR02481">
    <property type="entry name" value="hemeryth_dom"/>
    <property type="match status" value="1"/>
</dbReference>
<dbReference type="AlphaFoldDB" id="A0A426DCC0"/>
<dbReference type="Gene3D" id="1.20.120.50">
    <property type="entry name" value="Hemerythrin-like"/>
    <property type="match status" value="1"/>
</dbReference>
<comment type="caution">
    <text evidence="6">The sequence shown here is derived from an EMBL/GenBank/DDBJ whole genome shotgun (WGS) entry which is preliminary data.</text>
</comment>
<protein>
    <submittedName>
        <fullName evidence="5 6">Hemerythrin</fullName>
    </submittedName>
</protein>
<evidence type="ECO:0000313" key="7">
    <source>
        <dbReference type="Proteomes" id="UP000274920"/>
    </source>
</evidence>
<dbReference type="PANTHER" id="PTHR37164:SF1">
    <property type="entry name" value="BACTERIOHEMERYTHRIN"/>
    <property type="match status" value="1"/>
</dbReference>
<evidence type="ECO:0000313" key="6">
    <source>
        <dbReference type="EMBL" id="RRK30348.1"/>
    </source>
</evidence>
<dbReference type="CDD" id="cd12107">
    <property type="entry name" value="Hemerythrin"/>
    <property type="match status" value="1"/>
</dbReference>
<dbReference type="EMBL" id="VIRB01000164">
    <property type="protein sequence ID" value="NDO72365.1"/>
    <property type="molecule type" value="Genomic_DNA"/>
</dbReference>
<evidence type="ECO:0000313" key="8">
    <source>
        <dbReference type="Proteomes" id="UP000474104"/>
    </source>
</evidence>